<dbReference type="EMBL" id="JAMRDG010000002">
    <property type="protein sequence ID" value="KAJ3685357.1"/>
    <property type="molecule type" value="Genomic_DNA"/>
</dbReference>
<feature type="compositionally biased region" description="Low complexity" evidence="1">
    <location>
        <begin position="80"/>
        <end position="97"/>
    </location>
</feature>
<dbReference type="Proteomes" id="UP001210211">
    <property type="component" value="Unassembled WGS sequence"/>
</dbReference>
<evidence type="ECO:0000256" key="1">
    <source>
        <dbReference type="SAM" id="MobiDB-lite"/>
    </source>
</evidence>
<accession>A0AAD5Z2M8</accession>
<feature type="compositionally biased region" description="Polar residues" evidence="1">
    <location>
        <begin position="1"/>
        <end position="14"/>
    </location>
</feature>
<feature type="compositionally biased region" description="Polar residues" evidence="1">
    <location>
        <begin position="169"/>
        <end position="178"/>
    </location>
</feature>
<name>A0AAD5Z2M8_9POAL</name>
<proteinExistence type="predicted"/>
<feature type="region of interest" description="Disordered" evidence="1">
    <location>
        <begin position="1"/>
        <end position="281"/>
    </location>
</feature>
<feature type="compositionally biased region" description="Pro residues" evidence="1">
    <location>
        <begin position="37"/>
        <end position="49"/>
    </location>
</feature>
<feature type="region of interest" description="Disordered" evidence="1">
    <location>
        <begin position="320"/>
        <end position="358"/>
    </location>
</feature>
<dbReference type="PANTHER" id="PTHR31722:SF0">
    <property type="entry name" value="OS06G0675200 PROTEIN"/>
    <property type="match status" value="1"/>
</dbReference>
<feature type="compositionally biased region" description="Basic and acidic residues" evidence="1">
    <location>
        <begin position="320"/>
        <end position="330"/>
    </location>
</feature>
<organism evidence="2 3">
    <name type="scientific">Rhynchospora tenuis</name>
    <dbReference type="NCBI Taxonomy" id="198213"/>
    <lineage>
        <taxon>Eukaryota</taxon>
        <taxon>Viridiplantae</taxon>
        <taxon>Streptophyta</taxon>
        <taxon>Embryophyta</taxon>
        <taxon>Tracheophyta</taxon>
        <taxon>Spermatophyta</taxon>
        <taxon>Magnoliopsida</taxon>
        <taxon>Liliopsida</taxon>
        <taxon>Poales</taxon>
        <taxon>Cyperaceae</taxon>
        <taxon>Cyperoideae</taxon>
        <taxon>Rhynchosporeae</taxon>
        <taxon>Rhynchospora</taxon>
    </lineage>
</organism>
<dbReference type="AlphaFoldDB" id="A0AAD5Z2M8"/>
<sequence length="358" mass="38203">MASACAINTATSSPDALLWPSPRLSFSRDFSDQPEPDLLPLPQPDPSTSPKPASDFEFHLHEPASIIPADELFSNGKLVPLQQPSSSTQPQSDQESPLSDPDQDPIAADGSSSDPLAPSPRAPMCASRWKDLLRLKRAKGVPLPSKKTGLNQNPNPRPLRFLLKKNPNPKATSEQSMSLPLLPSGSDQEEKPESASLPPKIRLVRPVPPEEPNSDSDPIRPNRINAHPAPTQQCQAPRTGPSAESPRLNAAGKVVFTGLELQRSSSSPGSFTGGPRVKSRGIERSYSANVSGVRIAPVLNVPVCSLRGSRKSVSVFGFERIFKGDRRDRGGPTSSVGVRPGASASSSTSNKMKNEGES</sequence>
<dbReference type="PANTHER" id="PTHR31722">
    <property type="entry name" value="OS06G0675200 PROTEIN"/>
    <property type="match status" value="1"/>
</dbReference>
<gene>
    <name evidence="2" type="ORF">LUZ61_014521</name>
</gene>
<evidence type="ECO:0000313" key="2">
    <source>
        <dbReference type="EMBL" id="KAJ3685357.1"/>
    </source>
</evidence>
<reference evidence="2 3" key="1">
    <citation type="journal article" date="2022" name="Cell">
        <title>Repeat-based holocentromeres influence genome architecture and karyotype evolution.</title>
        <authorList>
            <person name="Hofstatter P.G."/>
            <person name="Thangavel G."/>
            <person name="Lux T."/>
            <person name="Neumann P."/>
            <person name="Vondrak T."/>
            <person name="Novak P."/>
            <person name="Zhang M."/>
            <person name="Costa L."/>
            <person name="Castellani M."/>
            <person name="Scott A."/>
            <person name="Toegelov H."/>
            <person name="Fuchs J."/>
            <person name="Mata-Sucre Y."/>
            <person name="Dias Y."/>
            <person name="Vanzela A.L.L."/>
            <person name="Huettel B."/>
            <person name="Almeida C.C.S."/>
            <person name="Simkova H."/>
            <person name="Souza G."/>
            <person name="Pedrosa-Harand A."/>
            <person name="Macas J."/>
            <person name="Mayer K.F.X."/>
            <person name="Houben A."/>
            <person name="Marques A."/>
        </authorList>
    </citation>
    <scope>NUCLEOTIDE SEQUENCE [LARGE SCALE GENOMIC DNA]</scope>
    <source>
        <strain evidence="2">RhyTen1mFocal</strain>
    </source>
</reference>
<evidence type="ECO:0000313" key="3">
    <source>
        <dbReference type="Proteomes" id="UP001210211"/>
    </source>
</evidence>
<feature type="compositionally biased region" description="Low complexity" evidence="1">
    <location>
        <begin position="264"/>
        <end position="275"/>
    </location>
</feature>
<protein>
    <submittedName>
        <fullName evidence="2">Uncharacterized protein</fullName>
    </submittedName>
</protein>
<comment type="caution">
    <text evidence="2">The sequence shown here is derived from an EMBL/GenBank/DDBJ whole genome shotgun (WGS) entry which is preliminary data.</text>
</comment>
<keyword evidence="3" id="KW-1185">Reference proteome</keyword>